<dbReference type="EMBL" id="JASPKY010000003">
    <property type="protein sequence ID" value="KAK9758480.1"/>
    <property type="molecule type" value="Genomic_DNA"/>
</dbReference>
<keyword evidence="5" id="KW-0007">Acetylation</keyword>
<dbReference type="GO" id="GO:0046872">
    <property type="term" value="F:metal ion binding"/>
    <property type="evidence" value="ECO:0007669"/>
    <property type="project" value="UniProtKB-KW"/>
</dbReference>
<gene>
    <name evidence="7" type="ORF">QE152_g361</name>
</gene>
<dbReference type="FunFam" id="3.40.50.1000:FF:000086">
    <property type="entry name" value="LD24878p"/>
    <property type="match status" value="1"/>
</dbReference>
<sequence length="422" mass="49184">MVHELHSHDTFNFMDYDCIGFDLDNTICRYKISNMVKLEYESLSKYLVDHCGYSDKYLLRPIEDNVDFMLKGLILDVNNGNILRIDSTGHILHGSHGTREMTRDELKTYYGEECRWQVTDIFTQDPLHTWNGPLSERMRTLLDYFDMPAGLIFARAVDTIDEQNDNKKLELYTIWPDILAALQHMFQKEHFQLEKGGYFPYLKANPEEYINKCSEALLNWFKALRNERKLLFLITGSNVDFASHTAQTCMGNNWQEYFDIIIFFAKKPGFFVNTRPFVGLNGIEETEEVDVEDLQKGGRYTHGNWKGLHKFLKKHSNKENPKILYIGDNIIQDVYAPAVHTECDAIVVCEELQAEGVFGHEQDHVEGKFLLSTVWGSYFHHSVDRSTIWKDFIIRHSKFSIPSLEYVAGFPLNHDFLKSNQE</sequence>
<dbReference type="InterPro" id="IPR023214">
    <property type="entry name" value="HAD_sf"/>
</dbReference>
<dbReference type="InterPro" id="IPR036412">
    <property type="entry name" value="HAD-like_sf"/>
</dbReference>
<evidence type="ECO:0000256" key="1">
    <source>
        <dbReference type="ARBA" id="ARBA00009589"/>
    </source>
</evidence>
<protein>
    <recommendedName>
        <fullName evidence="6">5'-nucleotidase domain-containing protein 1</fullName>
    </recommendedName>
</protein>
<keyword evidence="8" id="KW-1185">Reference proteome</keyword>
<evidence type="ECO:0000256" key="6">
    <source>
        <dbReference type="ARBA" id="ARBA00069357"/>
    </source>
</evidence>
<evidence type="ECO:0000313" key="8">
    <source>
        <dbReference type="Proteomes" id="UP001458880"/>
    </source>
</evidence>
<evidence type="ECO:0000256" key="4">
    <source>
        <dbReference type="ARBA" id="ARBA00022842"/>
    </source>
</evidence>
<comment type="similarity">
    <text evidence="1">Belongs to the 5'(3')-deoxyribonucleotidase family.</text>
</comment>
<dbReference type="SUPFAM" id="SSF56784">
    <property type="entry name" value="HAD-like"/>
    <property type="match status" value="1"/>
</dbReference>
<dbReference type="Pfam" id="PF05761">
    <property type="entry name" value="5_nucleotid"/>
    <property type="match status" value="1"/>
</dbReference>
<dbReference type="Proteomes" id="UP001458880">
    <property type="component" value="Unassembled WGS sequence"/>
</dbReference>
<evidence type="ECO:0000256" key="2">
    <source>
        <dbReference type="ARBA" id="ARBA00022723"/>
    </source>
</evidence>
<evidence type="ECO:0000256" key="3">
    <source>
        <dbReference type="ARBA" id="ARBA00022801"/>
    </source>
</evidence>
<dbReference type="NCBIfam" id="TIGR02244">
    <property type="entry name" value="HAD-IG-Ncltidse"/>
    <property type="match status" value="1"/>
</dbReference>
<keyword evidence="3" id="KW-0378">Hydrolase</keyword>
<dbReference type="GO" id="GO:0008253">
    <property type="term" value="F:5'-nucleotidase activity"/>
    <property type="evidence" value="ECO:0007669"/>
    <property type="project" value="TreeGrafter"/>
</dbReference>
<keyword evidence="4" id="KW-0460">Magnesium</keyword>
<evidence type="ECO:0000313" key="7">
    <source>
        <dbReference type="EMBL" id="KAK9758480.1"/>
    </source>
</evidence>
<dbReference type="InterPro" id="IPR008380">
    <property type="entry name" value="HAD-SF_hydro_IG_5-nucl"/>
</dbReference>
<proteinExistence type="inferred from homology"/>
<keyword evidence="2" id="KW-0479">Metal-binding</keyword>
<dbReference type="PANTHER" id="PTHR12103:SF38">
    <property type="entry name" value="5'-NUCLEOTIDASE DOMAIN-CONTAINING PROTEIN 1"/>
    <property type="match status" value="1"/>
</dbReference>
<dbReference type="AlphaFoldDB" id="A0AAW1NIE1"/>
<dbReference type="PANTHER" id="PTHR12103">
    <property type="entry name" value="5'-NUCLEOTIDASE DOMAIN-CONTAINING"/>
    <property type="match status" value="1"/>
</dbReference>
<organism evidence="7 8">
    <name type="scientific">Popillia japonica</name>
    <name type="common">Japanese beetle</name>
    <dbReference type="NCBI Taxonomy" id="7064"/>
    <lineage>
        <taxon>Eukaryota</taxon>
        <taxon>Metazoa</taxon>
        <taxon>Ecdysozoa</taxon>
        <taxon>Arthropoda</taxon>
        <taxon>Hexapoda</taxon>
        <taxon>Insecta</taxon>
        <taxon>Pterygota</taxon>
        <taxon>Neoptera</taxon>
        <taxon>Endopterygota</taxon>
        <taxon>Coleoptera</taxon>
        <taxon>Polyphaga</taxon>
        <taxon>Scarabaeiformia</taxon>
        <taxon>Scarabaeidae</taxon>
        <taxon>Rutelinae</taxon>
        <taxon>Popillia</taxon>
    </lineage>
</organism>
<dbReference type="Gene3D" id="3.40.50.1000">
    <property type="entry name" value="HAD superfamily/HAD-like"/>
    <property type="match status" value="1"/>
</dbReference>
<name>A0AAW1NIE1_POPJA</name>
<evidence type="ECO:0000256" key="5">
    <source>
        <dbReference type="ARBA" id="ARBA00022990"/>
    </source>
</evidence>
<comment type="caution">
    <text evidence="7">The sequence shown here is derived from an EMBL/GenBank/DDBJ whole genome shotgun (WGS) entry which is preliminary data.</text>
</comment>
<accession>A0AAW1NIE1</accession>
<reference evidence="7 8" key="1">
    <citation type="journal article" date="2024" name="BMC Genomics">
        <title>De novo assembly and annotation of Popillia japonica's genome with initial clues to its potential as an invasive pest.</title>
        <authorList>
            <person name="Cucini C."/>
            <person name="Boschi S."/>
            <person name="Funari R."/>
            <person name="Cardaioli E."/>
            <person name="Iannotti N."/>
            <person name="Marturano G."/>
            <person name="Paoli F."/>
            <person name="Bruttini M."/>
            <person name="Carapelli A."/>
            <person name="Frati F."/>
            <person name="Nardi F."/>
        </authorList>
    </citation>
    <scope>NUCLEOTIDE SEQUENCE [LARGE SCALE GENOMIC DNA]</scope>
    <source>
        <strain evidence="7">DMR45628</strain>
    </source>
</reference>